<keyword evidence="1" id="KW-0106">Calcium</keyword>
<feature type="compositionally biased region" description="Basic and acidic residues" evidence="2">
    <location>
        <begin position="868"/>
        <end position="888"/>
    </location>
</feature>
<feature type="compositionally biased region" description="Polar residues" evidence="2">
    <location>
        <begin position="365"/>
        <end position="381"/>
    </location>
</feature>
<feature type="transmembrane region" description="Helical" evidence="3">
    <location>
        <begin position="141"/>
        <end position="160"/>
    </location>
</feature>
<organism evidence="5">
    <name type="scientific">Grammatophora oceanica</name>
    <dbReference type="NCBI Taxonomy" id="210454"/>
    <lineage>
        <taxon>Eukaryota</taxon>
        <taxon>Sar</taxon>
        <taxon>Stramenopiles</taxon>
        <taxon>Ochrophyta</taxon>
        <taxon>Bacillariophyta</taxon>
        <taxon>Fragilariophyceae</taxon>
        <taxon>Fragilariophycidae</taxon>
        <taxon>Rhabdonematales</taxon>
        <taxon>Grammatophoraceae</taxon>
        <taxon>Grammatophora</taxon>
    </lineage>
</organism>
<feature type="domain" description="EF-hand" evidence="4">
    <location>
        <begin position="1000"/>
        <end position="1035"/>
    </location>
</feature>
<proteinExistence type="predicted"/>
<feature type="compositionally biased region" description="Acidic residues" evidence="2">
    <location>
        <begin position="352"/>
        <end position="364"/>
    </location>
</feature>
<dbReference type="PROSITE" id="PS50222">
    <property type="entry name" value="EF_HAND_2"/>
    <property type="match status" value="3"/>
</dbReference>
<evidence type="ECO:0000259" key="4">
    <source>
        <dbReference type="PROSITE" id="PS50222"/>
    </source>
</evidence>
<dbReference type="GO" id="GO:0005509">
    <property type="term" value="F:calcium ion binding"/>
    <property type="evidence" value="ECO:0007669"/>
    <property type="project" value="InterPro"/>
</dbReference>
<keyword evidence="3" id="KW-0472">Membrane</keyword>
<feature type="transmembrane region" description="Helical" evidence="3">
    <location>
        <begin position="203"/>
        <end position="221"/>
    </location>
</feature>
<dbReference type="PROSITE" id="PS00018">
    <property type="entry name" value="EF_HAND_1"/>
    <property type="match status" value="1"/>
</dbReference>
<dbReference type="InterPro" id="IPR011992">
    <property type="entry name" value="EF-hand-dom_pair"/>
</dbReference>
<feature type="transmembrane region" description="Helical" evidence="3">
    <location>
        <begin position="228"/>
        <end position="245"/>
    </location>
</feature>
<feature type="compositionally biased region" description="Polar residues" evidence="2">
    <location>
        <begin position="12"/>
        <end position="21"/>
    </location>
</feature>
<keyword evidence="3" id="KW-1133">Transmembrane helix</keyword>
<name>A0A7S1VNL4_9STRA</name>
<feature type="domain" description="EF-hand" evidence="4">
    <location>
        <begin position="721"/>
        <end position="756"/>
    </location>
</feature>
<dbReference type="AlphaFoldDB" id="A0A7S1VNL4"/>
<protein>
    <recommendedName>
        <fullName evidence="4">EF-hand domain-containing protein</fullName>
    </recommendedName>
</protein>
<sequence length="1111" mass="122839">MATYRKIPSFHESPTTPVMSGSSRKLVEMVGSFSDDIYTNDADVRSNKSNTSVPYNVPTEGGSSSVSSTTLSDDTLVTRSSVNLSSILQEAVRTATMAMIAVFIVRFRVLVVPAISCLTFMSYEVRQVATTRPYRGSVMDTLSPILVGIGLALMHSGSYVKKSGEDDSGEAEMNGIHWSYTFWTGEALVMAIFTYNSDPTQKSTTLGMASFIACCALTRWLRGKLWRYFFLLGIEGVLALVYAAFRPDSWVWGLGSATASSHLSVNSRVVVSSGRSVKSVPLVVTKESPSRRVHNKADKVSRTSTKSAPVASQKVDPQRGFVGESSRRGLGGAGAAVAARSMAAAAAMVADTLEDDEDEDEDDTFQPTMPTATRASTRRLPSSSSGHRSSSFFTAGSDKTNRTTNRKLGPSPGLEDSTCDQRSLEDVAEVWVTILPHKASVIAAYNASGESSLPREEFEAFLRFTMFYRSFWNDFAKDGLHAPTLNRADFLKVADHLGVTGDSAHGFDLMDENGMNQVSYEVFCTWMARNTRELGPMDMGGRPLQRRSITLDVEKHKLTMTSTIEQAHLNPYAQPVEEASTETDYSTDGNSTSSSMVSELQMQSKRTGTTAEMVLMTMPSEQVAMDLFHELDVNRTGTLGFGEVSKVWKRLFSRLPQKASVTKAWMAADQASAGALPKAQFEIFLRFIVYYNICWKSFAKKQKHVSSLSRRDFSKVWSSLGAAGEADEIFDMMDVERSGNVSYDDFVTFLARHTCEWSGRGDDNTRTRDMRRAVRRAERTSITSYTTLQSDVSSVTAWTDKDDISAAFSKRTYDDLPSISQTQDSASVGSRSFGAAAGSSRQRLQEAAGGSSHGRYDDGPSGSSRRHRYDETHRYIRDDHASASRYTEEDPSTDSSPGLSLDVKSVSSRHTYHPDSGATSRSVHHDPKSFASAPFQCSKRRTSFKYTNNEVVDLPDFMIANVPPKALALKTFDEHDHDKTKTLSFGALGKVGKKLYHRLAHKASLKKACQAADESDNGVVKREEIEVFLRYIAYYNNAWDGFILYDGKTPYHCNNMDRSEFRSVAGTFGFKGNADDAFDLVHGGRGDMITYDDLCMWMARNTCEWELDYWC</sequence>
<dbReference type="EMBL" id="HBGK01044727">
    <property type="protein sequence ID" value="CAD9304438.1"/>
    <property type="molecule type" value="Transcribed_RNA"/>
</dbReference>
<dbReference type="SUPFAM" id="SSF47473">
    <property type="entry name" value="EF-hand"/>
    <property type="match status" value="2"/>
</dbReference>
<dbReference type="InterPro" id="IPR018247">
    <property type="entry name" value="EF_Hand_1_Ca_BS"/>
</dbReference>
<dbReference type="Gene3D" id="1.10.238.10">
    <property type="entry name" value="EF-hand"/>
    <property type="match status" value="3"/>
</dbReference>
<feature type="transmembrane region" description="Helical" evidence="3">
    <location>
        <begin position="98"/>
        <end position="121"/>
    </location>
</feature>
<feature type="compositionally biased region" description="Low complexity" evidence="2">
    <location>
        <begin position="825"/>
        <end position="842"/>
    </location>
</feature>
<evidence type="ECO:0000256" key="2">
    <source>
        <dbReference type="SAM" id="MobiDB-lite"/>
    </source>
</evidence>
<evidence type="ECO:0000256" key="1">
    <source>
        <dbReference type="ARBA" id="ARBA00022837"/>
    </source>
</evidence>
<evidence type="ECO:0000313" key="5">
    <source>
        <dbReference type="EMBL" id="CAD9304438.1"/>
    </source>
</evidence>
<dbReference type="InterPro" id="IPR002048">
    <property type="entry name" value="EF_hand_dom"/>
</dbReference>
<dbReference type="SMART" id="SM00054">
    <property type="entry name" value="EFh"/>
    <property type="match status" value="4"/>
</dbReference>
<feature type="region of interest" description="Disordered" evidence="2">
    <location>
        <begin position="817"/>
        <end position="931"/>
    </location>
</feature>
<keyword evidence="3" id="KW-0812">Transmembrane</keyword>
<feature type="domain" description="EF-hand" evidence="4">
    <location>
        <begin position="619"/>
        <end position="654"/>
    </location>
</feature>
<accession>A0A7S1VNL4</accession>
<feature type="region of interest" description="Disordered" evidence="2">
    <location>
        <begin position="352"/>
        <end position="420"/>
    </location>
</feature>
<feature type="compositionally biased region" description="Low complexity" evidence="2">
    <location>
        <begin position="382"/>
        <end position="391"/>
    </location>
</feature>
<reference evidence="5" key="1">
    <citation type="submission" date="2021-01" db="EMBL/GenBank/DDBJ databases">
        <authorList>
            <person name="Corre E."/>
            <person name="Pelletier E."/>
            <person name="Niang G."/>
            <person name="Scheremetjew M."/>
            <person name="Finn R."/>
            <person name="Kale V."/>
            <person name="Holt S."/>
            <person name="Cochrane G."/>
            <person name="Meng A."/>
            <person name="Brown T."/>
            <person name="Cohen L."/>
        </authorList>
    </citation>
    <scope>NUCLEOTIDE SEQUENCE</scope>
    <source>
        <strain evidence="5">CCMP 410</strain>
    </source>
</reference>
<gene>
    <name evidence="5" type="ORF">GOCE00092_LOCUS23496</name>
</gene>
<evidence type="ECO:0000256" key="3">
    <source>
        <dbReference type="SAM" id="Phobius"/>
    </source>
</evidence>
<feature type="region of interest" description="Disordered" evidence="2">
    <location>
        <begin position="44"/>
        <end position="70"/>
    </location>
</feature>
<feature type="transmembrane region" description="Helical" evidence="3">
    <location>
        <begin position="180"/>
        <end position="197"/>
    </location>
</feature>
<feature type="region of interest" description="Disordered" evidence="2">
    <location>
        <begin position="1"/>
        <end position="21"/>
    </location>
</feature>
<feature type="region of interest" description="Disordered" evidence="2">
    <location>
        <begin position="287"/>
        <end position="329"/>
    </location>
</feature>